<evidence type="ECO:0000313" key="3">
    <source>
        <dbReference type="Proteomes" id="UP000032234"/>
    </source>
</evidence>
<organism evidence="2 3">
    <name type="scientific">Streptomyces cyaneogriseus subsp. noncyanogenus</name>
    <dbReference type="NCBI Taxonomy" id="477245"/>
    <lineage>
        <taxon>Bacteria</taxon>
        <taxon>Bacillati</taxon>
        <taxon>Actinomycetota</taxon>
        <taxon>Actinomycetes</taxon>
        <taxon>Kitasatosporales</taxon>
        <taxon>Streptomycetaceae</taxon>
        <taxon>Streptomyces</taxon>
    </lineage>
</organism>
<evidence type="ECO:0000313" key="2">
    <source>
        <dbReference type="EMBL" id="AJP00209.1"/>
    </source>
</evidence>
<sequence>MLLVAGCGRDKDSEIPEGWNTKAEVQQQLAEERQKVSMPLGWRWQDKVEGADRDIYESGAAQAIVLDEATCAWSITWLKSAEKNDERGQKRAATELETLRELPAYQNNDSSYRDLVEDAQSKSELGDTSALRRYVDNNCETYK</sequence>
<reference evidence="2 3" key="1">
    <citation type="submission" date="2015-02" db="EMBL/GenBank/DDBJ databases">
        <title>Genome sequence of thermotolerant Streptomyces cyaneogriseus subsp. Noncyanogenus NMWT1, the producer of nematocidal antibiotics nemadectin.</title>
        <authorList>
            <person name="Wang H."/>
            <person name="Li C."/>
            <person name="Xiang W."/>
            <person name="Wang X."/>
        </authorList>
    </citation>
    <scope>NUCLEOTIDE SEQUENCE [LARGE SCALE GENOMIC DNA]</scope>
    <source>
        <strain evidence="2 3">NMWT 1</strain>
    </source>
</reference>
<dbReference type="EMBL" id="CP010849">
    <property type="protein sequence ID" value="AJP00209.1"/>
    <property type="molecule type" value="Genomic_DNA"/>
</dbReference>
<feature type="region of interest" description="Disordered" evidence="1">
    <location>
        <begin position="102"/>
        <end position="127"/>
    </location>
</feature>
<gene>
    <name evidence="2" type="ORF">TU94_00175</name>
</gene>
<dbReference type="PATRIC" id="fig|477245.3.peg.51"/>
<name>A0A0C5FWR3_9ACTN</name>
<evidence type="ECO:0000256" key="1">
    <source>
        <dbReference type="SAM" id="MobiDB-lite"/>
    </source>
</evidence>
<feature type="compositionally biased region" description="Basic and acidic residues" evidence="1">
    <location>
        <begin position="111"/>
        <end position="125"/>
    </location>
</feature>
<dbReference type="HOGENOM" id="CLU_1805043_0_0_11"/>
<protein>
    <submittedName>
        <fullName evidence="2">Uncharacterized protein</fullName>
    </submittedName>
</protein>
<accession>A0A0C5FWR3</accession>
<dbReference type="KEGG" id="scw:TU94_00175"/>
<dbReference type="Proteomes" id="UP000032234">
    <property type="component" value="Chromosome"/>
</dbReference>
<dbReference type="STRING" id="477245.TU94_00175"/>
<proteinExistence type="predicted"/>
<keyword evidence="3" id="KW-1185">Reference proteome</keyword>
<dbReference type="AlphaFoldDB" id="A0A0C5FWR3"/>